<feature type="domain" description="SMP-30/Gluconolactonase/LRE-like region" evidence="1">
    <location>
        <begin position="45"/>
        <end position="284"/>
    </location>
</feature>
<dbReference type="Gene3D" id="2.120.10.30">
    <property type="entry name" value="TolB, C-terminal domain"/>
    <property type="match status" value="1"/>
</dbReference>
<dbReference type="PRINTS" id="PR01790">
    <property type="entry name" value="SMP30FAMILY"/>
</dbReference>
<dbReference type="CDD" id="cd05819">
    <property type="entry name" value="NHL"/>
    <property type="match status" value="1"/>
</dbReference>
<dbReference type="InterPro" id="IPR011042">
    <property type="entry name" value="6-blade_b-propeller_TolB-like"/>
</dbReference>
<dbReference type="Proteomes" id="UP000746535">
    <property type="component" value="Unassembled WGS sequence"/>
</dbReference>
<evidence type="ECO:0000259" key="1">
    <source>
        <dbReference type="Pfam" id="PF08450"/>
    </source>
</evidence>
<organism evidence="2 3">
    <name type="scientific">Pseudomonas quercus</name>
    <dbReference type="NCBI Taxonomy" id="2722792"/>
    <lineage>
        <taxon>Bacteria</taxon>
        <taxon>Pseudomonadati</taxon>
        <taxon>Pseudomonadota</taxon>
        <taxon>Gammaproteobacteria</taxon>
        <taxon>Pseudomonadales</taxon>
        <taxon>Pseudomonadaceae</taxon>
        <taxon>Pseudomonas</taxon>
    </lineage>
</organism>
<gene>
    <name evidence="2" type="ORF">HBH25_20520</name>
</gene>
<dbReference type="RefSeq" id="WP_168085797.1">
    <property type="nucleotide sequence ID" value="NZ_JAAVJI010000017.1"/>
</dbReference>
<accession>A0ABX0YIF3</accession>
<keyword evidence="3" id="KW-1185">Reference proteome</keyword>
<protein>
    <submittedName>
        <fullName evidence="2">SMP-30/gluconolactonase/LRE family protein</fullName>
    </submittedName>
</protein>
<dbReference type="InterPro" id="IPR013658">
    <property type="entry name" value="SGL"/>
</dbReference>
<dbReference type="InterPro" id="IPR051262">
    <property type="entry name" value="SMP-30/CGR1_Lactonase"/>
</dbReference>
<evidence type="ECO:0000313" key="3">
    <source>
        <dbReference type="Proteomes" id="UP000746535"/>
    </source>
</evidence>
<sequence length="306" mass="33209">MSFFPAPPIIETTVFTRLPDRYRQPRRTAWADANRQGRMIDSFLEGPSFDRDGNLYVTDIPYGRIFRISPSGDWDLICQYDGWPNGLKIHRDGRLFITDYKRGIMVLDARSGEIRPYLESAGSEGFKGVNDLVFSPTGDLYFTDQGQTGLQDPSGRVYKLDSGGTLTCLLNNVPSPNGIVFDPTLNHLLIAVTRAQQVWRIPLGNGSIIGKVGLFAQLHGGLGGPDGLALDADSNLYVAHTGFGSVWRLSKVAEPVARLVSCEGISNTNLAFGGPGDATLYITESESGSILKAPAPVAGLPMFSHS</sequence>
<name>A0ABX0YIF3_9PSED</name>
<dbReference type="SUPFAM" id="SSF63829">
    <property type="entry name" value="Calcium-dependent phosphotriesterase"/>
    <property type="match status" value="1"/>
</dbReference>
<dbReference type="EMBL" id="JAAVJI010000017">
    <property type="protein sequence ID" value="NJP03224.1"/>
    <property type="molecule type" value="Genomic_DNA"/>
</dbReference>
<dbReference type="InterPro" id="IPR005511">
    <property type="entry name" value="SMP-30"/>
</dbReference>
<dbReference type="Pfam" id="PF08450">
    <property type="entry name" value="SGL"/>
    <property type="match status" value="1"/>
</dbReference>
<reference evidence="2 3" key="1">
    <citation type="submission" date="2020-03" db="EMBL/GenBank/DDBJ databases">
        <authorList>
            <person name="Wang L."/>
            <person name="He N."/>
            <person name="Li Y."/>
            <person name="Fang Y."/>
            <person name="Zhang F."/>
        </authorList>
    </citation>
    <scope>NUCLEOTIDE SEQUENCE [LARGE SCALE GENOMIC DNA]</scope>
    <source>
        <strain evidence="3">hsmgli-8</strain>
    </source>
</reference>
<dbReference type="PANTHER" id="PTHR47572">
    <property type="entry name" value="LIPOPROTEIN-RELATED"/>
    <property type="match status" value="1"/>
</dbReference>
<proteinExistence type="predicted"/>
<dbReference type="PANTHER" id="PTHR47572:SF5">
    <property type="entry name" value="BLR2277 PROTEIN"/>
    <property type="match status" value="1"/>
</dbReference>
<evidence type="ECO:0000313" key="2">
    <source>
        <dbReference type="EMBL" id="NJP03224.1"/>
    </source>
</evidence>
<comment type="caution">
    <text evidence="2">The sequence shown here is derived from an EMBL/GenBank/DDBJ whole genome shotgun (WGS) entry which is preliminary data.</text>
</comment>